<proteinExistence type="predicted"/>
<name>A0AC34F1D9_9BILA</name>
<dbReference type="WBParaSite" id="ES5_v2.g1074.t1">
    <property type="protein sequence ID" value="ES5_v2.g1074.t1"/>
    <property type="gene ID" value="ES5_v2.g1074"/>
</dbReference>
<sequence>MESYKSKLFDELESLKRDVCNIGKLQKLVTEIPDEFVLDNEALLAIFQVLPLLSRSYNLRINDEPVVVFKALFDRVKDYGEAVVTYFESCSRFDDGPFGVNNFPIGRYINKIETYYGNHNDISPDGCLEPSKLFAWALIGNTEECLNHFCNQCFVMPNTVLKFLRNMFEHISAVGTYKANFKGIKGSLILITFRKIILSARNFPQNLDAIRHLLMRMTIPRKQHQFSLVSPELLYEEILYHLLKKDMVDFWIHLFADFIRILKKWNIKMKWDSASDNLYNPVYLCVFLIKTLYAEKYPDFSAVEIFKSLAHNVTFGDATAFKGCDKIDWATKFSILESVGVPSTSYQREVPAALFYVLSDASKLKYVEIDDAVPSFENYLIGIFELAFIADQVPEEFIDGGVKFLLAFDAYNRIATCIYRALCNVLAFRNVKIGENACDIIVKVFKVFDCQMNLGGASCTPSIYEAIFKIQPCLMIGRAAIAGIYNRQCLSPYNSSTVDYRQLDGATRQLILTFFGLANQFYYPYHDELRAGVLSNGIILIPTSKLSAMSAIYVLLKKQTHLINEVLEDPPEEMLLFIHRLLEYFNCYIQYVRMVYPNSD</sequence>
<protein>
    <submittedName>
        <fullName evidence="2">Uncharacterized protein</fullName>
    </submittedName>
</protein>
<dbReference type="Proteomes" id="UP000887579">
    <property type="component" value="Unplaced"/>
</dbReference>
<reference evidence="2" key="1">
    <citation type="submission" date="2022-11" db="UniProtKB">
        <authorList>
            <consortium name="WormBaseParasite"/>
        </authorList>
    </citation>
    <scope>IDENTIFICATION</scope>
</reference>
<evidence type="ECO:0000313" key="1">
    <source>
        <dbReference type="Proteomes" id="UP000887579"/>
    </source>
</evidence>
<accession>A0AC34F1D9</accession>
<organism evidence="1 2">
    <name type="scientific">Panagrolaimus sp. ES5</name>
    <dbReference type="NCBI Taxonomy" id="591445"/>
    <lineage>
        <taxon>Eukaryota</taxon>
        <taxon>Metazoa</taxon>
        <taxon>Ecdysozoa</taxon>
        <taxon>Nematoda</taxon>
        <taxon>Chromadorea</taxon>
        <taxon>Rhabditida</taxon>
        <taxon>Tylenchina</taxon>
        <taxon>Panagrolaimomorpha</taxon>
        <taxon>Panagrolaimoidea</taxon>
        <taxon>Panagrolaimidae</taxon>
        <taxon>Panagrolaimus</taxon>
    </lineage>
</organism>
<evidence type="ECO:0000313" key="2">
    <source>
        <dbReference type="WBParaSite" id="ES5_v2.g1074.t1"/>
    </source>
</evidence>